<accession>A0A9J6CNU4</accession>
<dbReference type="Pfam" id="PF00061">
    <property type="entry name" value="Lipocalin"/>
    <property type="match status" value="1"/>
</dbReference>
<evidence type="ECO:0000313" key="4">
    <source>
        <dbReference type="Proteomes" id="UP001107558"/>
    </source>
</evidence>
<dbReference type="InterPro" id="IPR000566">
    <property type="entry name" value="Lipocln_cytosolic_FA-bd_dom"/>
</dbReference>
<feature type="signal peptide" evidence="1">
    <location>
        <begin position="1"/>
        <end position="17"/>
    </location>
</feature>
<reference evidence="3" key="1">
    <citation type="submission" date="2021-03" db="EMBL/GenBank/DDBJ databases">
        <title>Chromosome level genome of the anhydrobiotic midge Polypedilum vanderplanki.</title>
        <authorList>
            <person name="Yoshida Y."/>
            <person name="Kikawada T."/>
            <person name="Gusev O."/>
        </authorList>
    </citation>
    <scope>NUCLEOTIDE SEQUENCE</scope>
    <source>
        <strain evidence="3">NIAS01</strain>
        <tissue evidence="3">Whole body or cell culture</tissue>
    </source>
</reference>
<dbReference type="EMBL" id="JADBJN010000001">
    <property type="protein sequence ID" value="KAG5683962.1"/>
    <property type="molecule type" value="Genomic_DNA"/>
</dbReference>
<gene>
    <name evidence="3" type="ORF">PVAND_013217</name>
</gene>
<organism evidence="3 4">
    <name type="scientific">Polypedilum vanderplanki</name>
    <name type="common">Sleeping chironomid midge</name>
    <dbReference type="NCBI Taxonomy" id="319348"/>
    <lineage>
        <taxon>Eukaryota</taxon>
        <taxon>Metazoa</taxon>
        <taxon>Ecdysozoa</taxon>
        <taxon>Arthropoda</taxon>
        <taxon>Hexapoda</taxon>
        <taxon>Insecta</taxon>
        <taxon>Pterygota</taxon>
        <taxon>Neoptera</taxon>
        <taxon>Endopterygota</taxon>
        <taxon>Diptera</taxon>
        <taxon>Nematocera</taxon>
        <taxon>Chironomoidea</taxon>
        <taxon>Chironomidae</taxon>
        <taxon>Chironominae</taxon>
        <taxon>Polypedilum</taxon>
        <taxon>Polypedilum</taxon>
    </lineage>
</organism>
<sequence length="193" mass="21934">MKLFIGTLALLVCSVSALIFDRPCRDTVAAKDNFSPAFYTGTWFELYNSLDQGNADCIDHHYTRRGLQQVFDVERVGFVQERGFLRETGVAAVAFPEETPMRAIFNATLLRVDDEEETAYSYRVVATDYTNYAVTWSCIDLPDNRSQEEGAILGRQTQLNEASYVKVDAILESVGLNREDFRFISHQPEDCDF</sequence>
<dbReference type="GO" id="GO:0005737">
    <property type="term" value="C:cytoplasm"/>
    <property type="evidence" value="ECO:0007669"/>
    <property type="project" value="TreeGrafter"/>
</dbReference>
<dbReference type="OrthoDB" id="565904at2759"/>
<evidence type="ECO:0000259" key="2">
    <source>
        <dbReference type="Pfam" id="PF00061"/>
    </source>
</evidence>
<dbReference type="GO" id="GO:0006629">
    <property type="term" value="P:lipid metabolic process"/>
    <property type="evidence" value="ECO:0007669"/>
    <property type="project" value="TreeGrafter"/>
</dbReference>
<dbReference type="InterPro" id="IPR012674">
    <property type="entry name" value="Calycin"/>
</dbReference>
<proteinExistence type="predicted"/>
<dbReference type="PANTHER" id="PTHR10612">
    <property type="entry name" value="APOLIPOPROTEIN D"/>
    <property type="match status" value="1"/>
</dbReference>
<feature type="chain" id="PRO_5039934307" description="Lipocalin/cytosolic fatty-acid binding domain-containing protein" evidence="1">
    <location>
        <begin position="18"/>
        <end position="193"/>
    </location>
</feature>
<dbReference type="Gene3D" id="2.40.128.20">
    <property type="match status" value="1"/>
</dbReference>
<dbReference type="Proteomes" id="UP001107558">
    <property type="component" value="Chromosome 1"/>
</dbReference>
<evidence type="ECO:0000313" key="3">
    <source>
        <dbReference type="EMBL" id="KAG5683962.1"/>
    </source>
</evidence>
<comment type="caution">
    <text evidence="3">The sequence shown here is derived from an EMBL/GenBank/DDBJ whole genome shotgun (WGS) entry which is preliminary data.</text>
</comment>
<keyword evidence="4" id="KW-1185">Reference proteome</keyword>
<dbReference type="AlphaFoldDB" id="A0A9J6CNU4"/>
<keyword evidence="1" id="KW-0732">Signal</keyword>
<dbReference type="PANTHER" id="PTHR10612:SF62">
    <property type="entry name" value="LIPOCALIN_CYTOSOLIC FATTY-ACID BINDING DOMAIN-CONTAINING PROTEIN"/>
    <property type="match status" value="1"/>
</dbReference>
<name>A0A9J6CNU4_POLVA</name>
<feature type="domain" description="Lipocalin/cytosolic fatty-acid binding" evidence="2">
    <location>
        <begin position="117"/>
        <end position="185"/>
    </location>
</feature>
<evidence type="ECO:0000256" key="1">
    <source>
        <dbReference type="SAM" id="SignalP"/>
    </source>
</evidence>
<protein>
    <recommendedName>
        <fullName evidence="2">Lipocalin/cytosolic fatty-acid binding domain-containing protein</fullName>
    </recommendedName>
</protein>
<dbReference type="GO" id="GO:0000302">
    <property type="term" value="P:response to reactive oxygen species"/>
    <property type="evidence" value="ECO:0007669"/>
    <property type="project" value="TreeGrafter"/>
</dbReference>
<dbReference type="SUPFAM" id="SSF50814">
    <property type="entry name" value="Lipocalins"/>
    <property type="match status" value="1"/>
</dbReference>